<protein>
    <recommendedName>
        <fullName evidence="4">Dihydroxyacetone synthase</fullName>
    </recommendedName>
</protein>
<feature type="signal peptide" evidence="1">
    <location>
        <begin position="1"/>
        <end position="18"/>
    </location>
</feature>
<keyword evidence="3" id="KW-1185">Reference proteome</keyword>
<gene>
    <name evidence="2" type="ORF">EHS25_006326</name>
</gene>
<evidence type="ECO:0000313" key="2">
    <source>
        <dbReference type="EMBL" id="RSH93679.1"/>
    </source>
</evidence>
<reference evidence="2 3" key="1">
    <citation type="submission" date="2018-11" db="EMBL/GenBank/DDBJ databases">
        <title>Genome sequence of Saitozyma podzolica DSM 27192.</title>
        <authorList>
            <person name="Aliyu H."/>
            <person name="Gorte O."/>
            <person name="Ochsenreither K."/>
        </authorList>
    </citation>
    <scope>NUCLEOTIDE SEQUENCE [LARGE SCALE GENOMIC DNA]</scope>
    <source>
        <strain evidence="2 3">DSM 27192</strain>
    </source>
</reference>
<accession>A0A427YRK0</accession>
<dbReference type="AlphaFoldDB" id="A0A427YRK0"/>
<evidence type="ECO:0000256" key="1">
    <source>
        <dbReference type="SAM" id="SignalP"/>
    </source>
</evidence>
<dbReference type="OrthoDB" id="10466455at2759"/>
<organism evidence="2 3">
    <name type="scientific">Saitozyma podzolica</name>
    <dbReference type="NCBI Taxonomy" id="1890683"/>
    <lineage>
        <taxon>Eukaryota</taxon>
        <taxon>Fungi</taxon>
        <taxon>Dikarya</taxon>
        <taxon>Basidiomycota</taxon>
        <taxon>Agaricomycotina</taxon>
        <taxon>Tremellomycetes</taxon>
        <taxon>Tremellales</taxon>
        <taxon>Trimorphomycetaceae</taxon>
        <taxon>Saitozyma</taxon>
    </lineage>
</organism>
<feature type="chain" id="PRO_5019100041" description="Dihydroxyacetone synthase" evidence="1">
    <location>
        <begin position="19"/>
        <end position="490"/>
    </location>
</feature>
<sequence>MRGFGLFALAELVGVAVGASAGVSSGQIFRAEGRGLAERDNSFYFNYPTGCEAYCVTGSWNACNKLTNSTAAFDCQCSYTNLQSVAQCVTCARDGGSVTVNGTAVSFDTFMNAFLDSCYEDGYVIPASVYSSIVQHATVTPKVASTTTPVSHASTTTATPVSAASGKPTPLSVQFTAPQVGLNSSAGFTSGAVCIANFFSDVQFDSQFSIFQGMVLQPKTSTTCTGTTCTWNTTDPKRCGGGVCGGIKVPSTMICDNTLKGVDTGLGVDVLSPSTSGYEFEGIPYYIPSLYTSSSSLLCSAGYGEDLTPVKICNCNGPTDGVPSWSDCGSNCQTSLAPVSGLQCNYATRCADGPTYNVQDVFSSSCLTPAFADRNSSGVYHITGTDGSVLDCAGQTQSVDHCGNSGFSTGTSMCTCSGAALSANPCGLSLVTNGTNGSNGSNGSNSSSNGTSGGGGSKVVSAAALAASRMTSAIHAGFLILIVLAGTMLL</sequence>
<keyword evidence="1" id="KW-0732">Signal</keyword>
<comment type="caution">
    <text evidence="2">The sequence shown here is derived from an EMBL/GenBank/DDBJ whole genome shotgun (WGS) entry which is preliminary data.</text>
</comment>
<evidence type="ECO:0000313" key="3">
    <source>
        <dbReference type="Proteomes" id="UP000279259"/>
    </source>
</evidence>
<dbReference type="EMBL" id="RSCD01000003">
    <property type="protein sequence ID" value="RSH93679.1"/>
    <property type="molecule type" value="Genomic_DNA"/>
</dbReference>
<evidence type="ECO:0008006" key="4">
    <source>
        <dbReference type="Google" id="ProtNLM"/>
    </source>
</evidence>
<name>A0A427YRK0_9TREE</name>
<dbReference type="Proteomes" id="UP000279259">
    <property type="component" value="Unassembled WGS sequence"/>
</dbReference>
<proteinExistence type="predicted"/>